<organism evidence="1 2">
    <name type="scientific">Holothuria leucospilota</name>
    <name type="common">Black long sea cucumber</name>
    <name type="synonym">Mertensiothuria leucospilota</name>
    <dbReference type="NCBI Taxonomy" id="206669"/>
    <lineage>
        <taxon>Eukaryota</taxon>
        <taxon>Metazoa</taxon>
        <taxon>Echinodermata</taxon>
        <taxon>Eleutherozoa</taxon>
        <taxon>Echinozoa</taxon>
        <taxon>Holothuroidea</taxon>
        <taxon>Aspidochirotacea</taxon>
        <taxon>Aspidochirotida</taxon>
        <taxon>Holothuriidae</taxon>
        <taxon>Holothuria</taxon>
    </lineage>
</organism>
<keyword evidence="2" id="KW-1185">Reference proteome</keyword>
<dbReference type="OrthoDB" id="10064104at2759"/>
<dbReference type="AlphaFoldDB" id="A0A9Q1HJD0"/>
<sequence>MNQSRSPEDQHICLKFQPNAADRGIPDTDIVRILSENDLPVTVRMLETFHSPRSGLSLQKGTLLTLHFIRRPVRLYATDGKDNEFYLPLCARQLYQVLPMNLLHDEKEYEGTSALIEENPLPRRVRIVEAHFSDHPGEAQEVGDIIEIDRIEKRPVPIDSDNPPQKCIIGRCNGVPISFSESMDCATYSTMPSEDFLSLSEIVEKFPLPLRVRKADHPEFLMVLVRKDIEHHVVATASNTRQILSIPVMWEGKVEILGNQNLDKLFRSLLPPIYPLVNTTWGLKEPGRCDLQLNMREVAQPLVEILEDWPRSKEGQDFVLKTNKHFTKLVD</sequence>
<dbReference type="EMBL" id="JAIZAY010000002">
    <property type="protein sequence ID" value="KAJ8047880.1"/>
    <property type="molecule type" value="Genomic_DNA"/>
</dbReference>
<evidence type="ECO:0000313" key="1">
    <source>
        <dbReference type="EMBL" id="KAJ8047880.1"/>
    </source>
</evidence>
<comment type="caution">
    <text evidence="1">The sequence shown here is derived from an EMBL/GenBank/DDBJ whole genome shotgun (WGS) entry which is preliminary data.</text>
</comment>
<name>A0A9Q1HJD0_HOLLE</name>
<evidence type="ECO:0000313" key="2">
    <source>
        <dbReference type="Proteomes" id="UP001152320"/>
    </source>
</evidence>
<accession>A0A9Q1HJD0</accession>
<dbReference type="Proteomes" id="UP001152320">
    <property type="component" value="Chromosome 2"/>
</dbReference>
<reference evidence="1" key="1">
    <citation type="submission" date="2021-10" db="EMBL/GenBank/DDBJ databases">
        <title>Tropical sea cucumber genome reveals ecological adaptation and Cuvierian tubules defense mechanism.</title>
        <authorList>
            <person name="Chen T."/>
        </authorList>
    </citation>
    <scope>NUCLEOTIDE SEQUENCE</scope>
    <source>
        <strain evidence="1">Nanhai2018</strain>
        <tissue evidence="1">Muscle</tissue>
    </source>
</reference>
<protein>
    <submittedName>
        <fullName evidence="1">Uncharacterized protein</fullName>
    </submittedName>
</protein>
<proteinExistence type="predicted"/>
<gene>
    <name evidence="1" type="ORF">HOLleu_07004</name>
</gene>